<dbReference type="WBParaSite" id="SVE_0809000.1">
    <property type="protein sequence ID" value="SVE_0809000.1"/>
    <property type="gene ID" value="SVE_0809000"/>
</dbReference>
<dbReference type="Proteomes" id="UP000035680">
    <property type="component" value="Unassembled WGS sequence"/>
</dbReference>
<organism evidence="1 2">
    <name type="scientific">Strongyloides venezuelensis</name>
    <name type="common">Threadworm</name>
    <dbReference type="NCBI Taxonomy" id="75913"/>
    <lineage>
        <taxon>Eukaryota</taxon>
        <taxon>Metazoa</taxon>
        <taxon>Ecdysozoa</taxon>
        <taxon>Nematoda</taxon>
        <taxon>Chromadorea</taxon>
        <taxon>Rhabditida</taxon>
        <taxon>Tylenchina</taxon>
        <taxon>Panagrolaimomorpha</taxon>
        <taxon>Strongyloidoidea</taxon>
        <taxon>Strongyloididae</taxon>
        <taxon>Strongyloides</taxon>
    </lineage>
</organism>
<dbReference type="AlphaFoldDB" id="A0A0K0FGT4"/>
<reference evidence="2" key="2">
    <citation type="submission" date="2015-08" db="UniProtKB">
        <authorList>
            <consortium name="WormBaseParasite"/>
        </authorList>
    </citation>
    <scope>IDENTIFICATION</scope>
</reference>
<name>A0A0K0FGT4_STRVS</name>
<accession>A0A0K0FGT4</accession>
<reference evidence="1" key="1">
    <citation type="submission" date="2014-07" db="EMBL/GenBank/DDBJ databases">
        <authorList>
            <person name="Martin A.A"/>
            <person name="De Silva N."/>
        </authorList>
    </citation>
    <scope>NUCLEOTIDE SEQUENCE</scope>
</reference>
<proteinExistence type="predicted"/>
<evidence type="ECO:0000313" key="1">
    <source>
        <dbReference type="Proteomes" id="UP000035680"/>
    </source>
</evidence>
<sequence>MSKCLERLHYVIQVVLVEFQIQEETTKLLICSFPDVLCQEHMGNFPAPYDTEKKNCILCNEEVGFCLIGNTMKQRLKKFFVPPERILKPFLGLHEESCGELGKERHLCRKGRE</sequence>
<keyword evidence="1" id="KW-1185">Reference proteome</keyword>
<evidence type="ECO:0000313" key="2">
    <source>
        <dbReference type="WBParaSite" id="SVE_0809000.1"/>
    </source>
</evidence>
<protein>
    <submittedName>
        <fullName evidence="2">Saposin B-type domain-containing protein</fullName>
    </submittedName>
</protein>